<organism evidence="2 3">
    <name type="scientific">Senna tora</name>
    <dbReference type="NCBI Taxonomy" id="362788"/>
    <lineage>
        <taxon>Eukaryota</taxon>
        <taxon>Viridiplantae</taxon>
        <taxon>Streptophyta</taxon>
        <taxon>Embryophyta</taxon>
        <taxon>Tracheophyta</taxon>
        <taxon>Spermatophyta</taxon>
        <taxon>Magnoliopsida</taxon>
        <taxon>eudicotyledons</taxon>
        <taxon>Gunneridae</taxon>
        <taxon>Pentapetalae</taxon>
        <taxon>rosids</taxon>
        <taxon>fabids</taxon>
        <taxon>Fabales</taxon>
        <taxon>Fabaceae</taxon>
        <taxon>Caesalpinioideae</taxon>
        <taxon>Cassia clade</taxon>
        <taxon>Senna</taxon>
    </lineage>
</organism>
<gene>
    <name evidence="2" type="ORF">G2W53_008193</name>
</gene>
<dbReference type="EMBL" id="JAAIUW010000003">
    <property type="protein sequence ID" value="KAF7839711.1"/>
    <property type="molecule type" value="Genomic_DNA"/>
</dbReference>
<evidence type="ECO:0000256" key="1">
    <source>
        <dbReference type="SAM" id="MobiDB-lite"/>
    </source>
</evidence>
<evidence type="ECO:0000313" key="3">
    <source>
        <dbReference type="Proteomes" id="UP000634136"/>
    </source>
</evidence>
<comment type="caution">
    <text evidence="2">The sequence shown here is derived from an EMBL/GenBank/DDBJ whole genome shotgun (WGS) entry which is preliminary data.</text>
</comment>
<name>A0A835CEF5_9FABA</name>
<evidence type="ECO:0000313" key="2">
    <source>
        <dbReference type="EMBL" id="KAF7839711.1"/>
    </source>
</evidence>
<feature type="region of interest" description="Disordered" evidence="1">
    <location>
        <begin position="1"/>
        <end position="21"/>
    </location>
</feature>
<sequence length="21" mass="2053">MASFLLISSAGEGTSHSSAIS</sequence>
<accession>A0A835CEF5</accession>
<feature type="compositionally biased region" description="Polar residues" evidence="1">
    <location>
        <begin position="11"/>
        <end position="21"/>
    </location>
</feature>
<proteinExistence type="predicted"/>
<dbReference type="Proteomes" id="UP000634136">
    <property type="component" value="Unassembled WGS sequence"/>
</dbReference>
<keyword evidence="3" id="KW-1185">Reference proteome</keyword>
<protein>
    <submittedName>
        <fullName evidence="2">Uncharacterized protein</fullName>
    </submittedName>
</protein>
<reference evidence="2" key="1">
    <citation type="submission" date="2020-09" db="EMBL/GenBank/DDBJ databases">
        <title>Genome-Enabled Discovery of Anthraquinone Biosynthesis in Senna tora.</title>
        <authorList>
            <person name="Kang S.-H."/>
            <person name="Pandey R.P."/>
            <person name="Lee C.-M."/>
            <person name="Sim J.-S."/>
            <person name="Jeong J.-T."/>
            <person name="Choi B.-S."/>
            <person name="Jung M."/>
            <person name="Ginzburg D."/>
            <person name="Zhao K."/>
            <person name="Won S.Y."/>
            <person name="Oh T.-J."/>
            <person name="Yu Y."/>
            <person name="Kim N.-H."/>
            <person name="Lee O.R."/>
            <person name="Lee T.-H."/>
            <person name="Bashyal P."/>
            <person name="Kim T.-S."/>
            <person name="Lee W.-H."/>
            <person name="Kawkins C."/>
            <person name="Kim C.-K."/>
            <person name="Kim J.S."/>
            <person name="Ahn B.O."/>
            <person name="Rhee S.Y."/>
            <person name="Sohng J.K."/>
        </authorList>
    </citation>
    <scope>NUCLEOTIDE SEQUENCE</scope>
    <source>
        <tissue evidence="2">Leaf</tissue>
    </source>
</reference>
<dbReference type="AlphaFoldDB" id="A0A835CEF5"/>